<proteinExistence type="predicted"/>
<dbReference type="AlphaFoldDB" id="A0A4V2V803"/>
<dbReference type="Proteomes" id="UP000294576">
    <property type="component" value="Unassembled WGS sequence"/>
</dbReference>
<evidence type="ECO:0008006" key="3">
    <source>
        <dbReference type="Google" id="ProtNLM"/>
    </source>
</evidence>
<evidence type="ECO:0000313" key="1">
    <source>
        <dbReference type="EMBL" id="TCU08653.1"/>
    </source>
</evidence>
<reference evidence="1 2" key="1">
    <citation type="submission" date="2019-03" db="EMBL/GenBank/DDBJ databases">
        <title>Genomic Encyclopedia of Type Strains, Phase IV (KMG-V): Genome sequencing to study the core and pangenomes of soil and plant-associated prokaryotes.</title>
        <authorList>
            <person name="Whitman W."/>
        </authorList>
    </citation>
    <scope>NUCLEOTIDE SEQUENCE [LARGE SCALE GENOMIC DNA]</scope>
    <source>
        <strain evidence="1 2">Hc14</strain>
    </source>
</reference>
<accession>A0A4V2V803</accession>
<evidence type="ECO:0000313" key="2">
    <source>
        <dbReference type="Proteomes" id="UP000294576"/>
    </source>
</evidence>
<dbReference type="InterPro" id="IPR011990">
    <property type="entry name" value="TPR-like_helical_dom_sf"/>
</dbReference>
<dbReference type="Gene3D" id="1.25.40.10">
    <property type="entry name" value="Tetratricopeptide repeat domain"/>
    <property type="match status" value="1"/>
</dbReference>
<dbReference type="EMBL" id="SMBH01000026">
    <property type="protein sequence ID" value="TCU08653.1"/>
    <property type="molecule type" value="Genomic_DNA"/>
</dbReference>
<comment type="caution">
    <text evidence="1">The sequence shown here is derived from an EMBL/GenBank/DDBJ whole genome shotgun (WGS) entry which is preliminary data.</text>
</comment>
<name>A0A4V2V803_RHISU</name>
<sequence length="246" mass="26843">MANRTPYTCECLGKSAVPELAKFPARHRLVRSFRSRGFVAPEVTNIDLVAGRLLVATDGFWAELSPADRMSFLDGRCYEGRVEYDDCSVLCMNVAEITYAETTFSPEAATNFYIRSAELLDRAITLNPGGGGYYHGIRALAAYMLGDYPAAAAGIKQADLQRFPLFHVVAAVIYAEAGMPDGARRAGETFMRMRPDFIRNILAELTIRNYRPEDQLRLASGLRKVGLPVPDGVEAAIASAAAAPPD</sequence>
<dbReference type="SUPFAM" id="SSF48452">
    <property type="entry name" value="TPR-like"/>
    <property type="match status" value="1"/>
</dbReference>
<organism evidence="1 2">
    <name type="scientific">Rhizobium sullae</name>
    <name type="common">Rhizobium hedysari</name>
    <dbReference type="NCBI Taxonomy" id="50338"/>
    <lineage>
        <taxon>Bacteria</taxon>
        <taxon>Pseudomonadati</taxon>
        <taxon>Pseudomonadota</taxon>
        <taxon>Alphaproteobacteria</taxon>
        <taxon>Hyphomicrobiales</taxon>
        <taxon>Rhizobiaceae</taxon>
        <taxon>Rhizobium/Agrobacterium group</taxon>
        <taxon>Rhizobium</taxon>
    </lineage>
</organism>
<protein>
    <recommendedName>
        <fullName evidence="3">Tetratricopeptide repeat protein</fullName>
    </recommendedName>
</protein>
<gene>
    <name evidence="1" type="ORF">EV132_12639</name>
</gene>